<keyword evidence="1" id="KW-0812">Transmembrane</keyword>
<organism evidence="2">
    <name type="scientific">virus sp. ctML55</name>
    <dbReference type="NCBI Taxonomy" id="2827627"/>
    <lineage>
        <taxon>Viruses</taxon>
    </lineage>
</organism>
<reference evidence="2" key="1">
    <citation type="journal article" date="2021" name="Proc. Natl. Acad. Sci. U.S.A.">
        <title>A Catalog of Tens of Thousands of Viruses from Human Metagenomes Reveals Hidden Associations with Chronic Diseases.</title>
        <authorList>
            <person name="Tisza M.J."/>
            <person name="Buck C.B."/>
        </authorList>
    </citation>
    <scope>NUCLEOTIDE SEQUENCE</scope>
    <source>
        <strain evidence="2">CtML55</strain>
    </source>
</reference>
<protein>
    <submittedName>
        <fullName evidence="2">Uncharacterized protein</fullName>
    </submittedName>
</protein>
<feature type="transmembrane region" description="Helical" evidence="1">
    <location>
        <begin position="12"/>
        <end position="35"/>
    </location>
</feature>
<evidence type="ECO:0000256" key="1">
    <source>
        <dbReference type="SAM" id="Phobius"/>
    </source>
</evidence>
<dbReference type="EMBL" id="BK059105">
    <property type="protein sequence ID" value="DAE30717.1"/>
    <property type="molecule type" value="Genomic_DNA"/>
</dbReference>
<proteinExistence type="predicted"/>
<accession>A0A8S5RI26</accession>
<keyword evidence="1" id="KW-0472">Membrane</keyword>
<keyword evidence="1" id="KW-1133">Transmembrane helix</keyword>
<name>A0A8S5RI26_9VIRU</name>
<sequence>MTLLKVLQEQRLFLLVLDLLIMLVLYRIRMILVTIPLY</sequence>
<evidence type="ECO:0000313" key="2">
    <source>
        <dbReference type="EMBL" id="DAE30717.1"/>
    </source>
</evidence>